<evidence type="ECO:0000313" key="1">
    <source>
        <dbReference type="EMBL" id="JAE03193.1"/>
    </source>
</evidence>
<name>A0A0A9F4J2_ARUDO</name>
<reference evidence="1" key="1">
    <citation type="submission" date="2014-09" db="EMBL/GenBank/DDBJ databases">
        <authorList>
            <person name="Magalhaes I.L.F."/>
            <person name="Oliveira U."/>
            <person name="Santos F.R."/>
            <person name="Vidigal T.H.D.A."/>
            <person name="Brescovit A.D."/>
            <person name="Santos A.J."/>
        </authorList>
    </citation>
    <scope>NUCLEOTIDE SEQUENCE</scope>
    <source>
        <tissue evidence="1">Shoot tissue taken approximately 20 cm above the soil surface</tissue>
    </source>
</reference>
<protein>
    <submittedName>
        <fullName evidence="1">Uncharacterized protein</fullName>
    </submittedName>
</protein>
<dbReference type="AlphaFoldDB" id="A0A0A9F4J2"/>
<dbReference type="EMBL" id="GBRH01194703">
    <property type="protein sequence ID" value="JAE03193.1"/>
    <property type="molecule type" value="Transcribed_RNA"/>
</dbReference>
<reference evidence="1" key="2">
    <citation type="journal article" date="2015" name="Data Brief">
        <title>Shoot transcriptome of the giant reed, Arundo donax.</title>
        <authorList>
            <person name="Barrero R.A."/>
            <person name="Guerrero F.D."/>
            <person name="Moolhuijzen P."/>
            <person name="Goolsby J.A."/>
            <person name="Tidwell J."/>
            <person name="Bellgard S.E."/>
            <person name="Bellgard M.I."/>
        </authorList>
    </citation>
    <scope>NUCLEOTIDE SEQUENCE</scope>
    <source>
        <tissue evidence="1">Shoot tissue taken approximately 20 cm above the soil surface</tissue>
    </source>
</reference>
<organism evidence="1">
    <name type="scientific">Arundo donax</name>
    <name type="common">Giant reed</name>
    <name type="synonym">Donax arundinaceus</name>
    <dbReference type="NCBI Taxonomy" id="35708"/>
    <lineage>
        <taxon>Eukaryota</taxon>
        <taxon>Viridiplantae</taxon>
        <taxon>Streptophyta</taxon>
        <taxon>Embryophyta</taxon>
        <taxon>Tracheophyta</taxon>
        <taxon>Spermatophyta</taxon>
        <taxon>Magnoliopsida</taxon>
        <taxon>Liliopsida</taxon>
        <taxon>Poales</taxon>
        <taxon>Poaceae</taxon>
        <taxon>PACMAD clade</taxon>
        <taxon>Arundinoideae</taxon>
        <taxon>Arundineae</taxon>
        <taxon>Arundo</taxon>
    </lineage>
</organism>
<sequence length="39" mass="4619">MGWTRSKQFPGNVLKQRRVLKERMAAQKMTRSSYAHVIQ</sequence>
<proteinExistence type="predicted"/>
<accession>A0A0A9F4J2</accession>